<feature type="compositionally biased region" description="Basic and acidic residues" evidence="1">
    <location>
        <begin position="28"/>
        <end position="50"/>
    </location>
</feature>
<feature type="compositionally biased region" description="Polar residues" evidence="1">
    <location>
        <begin position="538"/>
        <end position="552"/>
    </location>
</feature>
<evidence type="ECO:0000313" key="2">
    <source>
        <dbReference type="EMBL" id="KAK5535205.1"/>
    </source>
</evidence>
<feature type="region of interest" description="Disordered" evidence="1">
    <location>
        <begin position="590"/>
        <end position="796"/>
    </location>
</feature>
<keyword evidence="3" id="KW-1185">Reference proteome</keyword>
<feature type="compositionally biased region" description="Polar residues" evidence="1">
    <location>
        <begin position="610"/>
        <end position="619"/>
    </location>
</feature>
<sequence length="796" mass="87158">MFLSSDPAIPHAEWASSVTEDRMQDDDQSVHGHENTHHSRPDAQRQRTDQAKMPSYWLEEHPQAQSHDLAHDEQDEPQLTAYKHGEFQNAGAAPSFAPTSLKEREVWSAESTGYHTQLPDYSSSSPPFREMNLPKSPAYPGNPPDHSQRWSPHRGLESSHSPAHSLSSQDYIPDLLSRDEDSSPHPHVDRHMYKLTLPDSPILSEARAIASKGIHEHVGAKDPDPCQEAKVSSTMLKAMEPPASFEFIPGLGQLSHHEGHSLSSLGHGLLPDTNRQTRPDDIDSLFDEPGHLNNEISAQDAPHEFVESSRVDLDHLPPPSSSQTQQNSFDDTKPMREAGDPAVIKIKQEADSVKSVPAMDLTVHPDDSIGQRICDTDDMLRSTPGSSTAVLGSMAFMREPLKPAEAAPQDPVSCEDTGNARETTKEILEETKGSQHSLRERMESPARALNIIEPGAYSTSKWNSGNHDFPDLSVQGTLSTYSHGYEIGTGPLAPTTEPQGKANLVQQLEVSGDVTARSGRDDYESRLKLSHLMYFSQSQSRAGTPTISNPVGNSVPPSRPDTPRPRPDGRDPTPYGYEVIQDYIRQSVEQDFPAPDWKRECTPAYEDRSGTPSPFSLSLSRPEADVEMPDIVDHYEPKPAGREMSVPPPATQHLTTGRSVSPEKPNIPPIPDDSGPLKQPKRGDRRKSAVQGGKVEKRSVTGSKTKANPRSRNITRKPTASVGKLVGQAKKASAQNQDGGAEGESGQKAGGKVAAAVKKIEKQLEQQGEETDKKQKDGAPVRRSQRVNKGVRVSMP</sequence>
<name>A0AAV9Q6E9_9PEZI</name>
<protein>
    <submittedName>
        <fullName evidence="2">Uncharacterized protein</fullName>
    </submittedName>
</protein>
<dbReference type="Proteomes" id="UP001345827">
    <property type="component" value="Unassembled WGS sequence"/>
</dbReference>
<dbReference type="EMBL" id="JAXLQG010000010">
    <property type="protein sequence ID" value="KAK5535205.1"/>
    <property type="molecule type" value="Genomic_DNA"/>
</dbReference>
<dbReference type="AlphaFoldDB" id="A0AAV9Q6E9"/>
<comment type="caution">
    <text evidence="2">The sequence shown here is derived from an EMBL/GenBank/DDBJ whole genome shotgun (WGS) entry which is preliminary data.</text>
</comment>
<feature type="compositionally biased region" description="Low complexity" evidence="1">
    <location>
        <begin position="261"/>
        <end position="270"/>
    </location>
</feature>
<organism evidence="2 3">
    <name type="scientific">Vermiconidia calcicola</name>
    <dbReference type="NCBI Taxonomy" id="1690605"/>
    <lineage>
        <taxon>Eukaryota</taxon>
        <taxon>Fungi</taxon>
        <taxon>Dikarya</taxon>
        <taxon>Ascomycota</taxon>
        <taxon>Pezizomycotina</taxon>
        <taxon>Dothideomycetes</taxon>
        <taxon>Dothideomycetidae</taxon>
        <taxon>Mycosphaerellales</taxon>
        <taxon>Extremaceae</taxon>
        <taxon>Vermiconidia</taxon>
    </lineage>
</organism>
<gene>
    <name evidence="2" type="ORF">LTR25_006213</name>
</gene>
<feature type="compositionally biased region" description="Basic and acidic residues" evidence="1">
    <location>
        <begin position="596"/>
        <end position="609"/>
    </location>
</feature>
<evidence type="ECO:0000313" key="3">
    <source>
        <dbReference type="Proteomes" id="UP001345827"/>
    </source>
</evidence>
<feature type="region of interest" description="Disordered" evidence="1">
    <location>
        <begin position="1"/>
        <end position="168"/>
    </location>
</feature>
<feature type="compositionally biased region" description="Basic and acidic residues" evidence="1">
    <location>
        <begin position="631"/>
        <end position="641"/>
    </location>
</feature>
<feature type="compositionally biased region" description="Basic and acidic residues" evidence="1">
    <location>
        <begin position="758"/>
        <end position="780"/>
    </location>
</feature>
<accession>A0AAV9Q6E9</accession>
<feature type="region of interest" description="Disordered" evidence="1">
    <location>
        <begin position="257"/>
        <end position="295"/>
    </location>
</feature>
<feature type="region of interest" description="Disordered" evidence="1">
    <location>
        <begin position="311"/>
        <end position="336"/>
    </location>
</feature>
<feature type="compositionally biased region" description="Basic and acidic residues" evidence="1">
    <location>
        <begin position="58"/>
        <end position="72"/>
    </location>
</feature>
<feature type="compositionally biased region" description="Polar residues" evidence="1">
    <location>
        <begin position="109"/>
        <end position="126"/>
    </location>
</feature>
<feature type="region of interest" description="Disordered" evidence="1">
    <location>
        <begin position="538"/>
        <end position="576"/>
    </location>
</feature>
<proteinExistence type="predicted"/>
<feature type="compositionally biased region" description="Low complexity" evidence="1">
    <location>
        <begin position="158"/>
        <end position="168"/>
    </location>
</feature>
<reference evidence="2 3" key="1">
    <citation type="submission" date="2023-06" db="EMBL/GenBank/DDBJ databases">
        <title>Black Yeasts Isolated from many extreme environments.</title>
        <authorList>
            <person name="Coleine C."/>
            <person name="Stajich J.E."/>
            <person name="Selbmann L."/>
        </authorList>
    </citation>
    <scope>NUCLEOTIDE SEQUENCE [LARGE SCALE GENOMIC DNA]</scope>
    <source>
        <strain evidence="2 3">CCFEE 5887</strain>
    </source>
</reference>
<evidence type="ECO:0000256" key="1">
    <source>
        <dbReference type="SAM" id="MobiDB-lite"/>
    </source>
</evidence>
<feature type="compositionally biased region" description="Basic and acidic residues" evidence="1">
    <location>
        <begin position="561"/>
        <end position="571"/>
    </location>
</feature>